<dbReference type="EMBL" id="FTOA01000001">
    <property type="protein sequence ID" value="SIS36614.1"/>
    <property type="molecule type" value="Genomic_DNA"/>
</dbReference>
<dbReference type="PANTHER" id="PTHR11482">
    <property type="entry name" value="ARGININE/DIAMINOPIMELATE/ORNITHINE DECARBOXYLASE"/>
    <property type="match status" value="1"/>
</dbReference>
<dbReference type="GO" id="GO:0005737">
    <property type="term" value="C:cytoplasm"/>
    <property type="evidence" value="ECO:0007669"/>
    <property type="project" value="TreeGrafter"/>
</dbReference>
<comment type="cofactor">
    <cofactor evidence="1 8">
        <name>pyridoxal 5'-phosphate</name>
        <dbReference type="ChEBI" id="CHEBI:597326"/>
    </cofactor>
</comment>
<dbReference type="FunFam" id="3.20.20.10:FF:000008">
    <property type="entry name" value="Ornithine decarboxylase"/>
    <property type="match status" value="1"/>
</dbReference>
<organism evidence="12 13">
    <name type="scientific">Insolitispirillum peregrinum</name>
    <dbReference type="NCBI Taxonomy" id="80876"/>
    <lineage>
        <taxon>Bacteria</taxon>
        <taxon>Pseudomonadati</taxon>
        <taxon>Pseudomonadota</taxon>
        <taxon>Alphaproteobacteria</taxon>
        <taxon>Rhodospirillales</taxon>
        <taxon>Novispirillaceae</taxon>
        <taxon>Insolitispirillum</taxon>
    </lineage>
</organism>
<keyword evidence="13" id="KW-1185">Reference proteome</keyword>
<dbReference type="GO" id="GO:0033387">
    <property type="term" value="P:putrescine biosynthetic process from arginine, via ornithine"/>
    <property type="evidence" value="ECO:0007669"/>
    <property type="project" value="TreeGrafter"/>
</dbReference>
<dbReference type="InterPro" id="IPR022653">
    <property type="entry name" value="De-COase2_pyr-phos_BS"/>
</dbReference>
<dbReference type="PRINTS" id="PR01182">
    <property type="entry name" value="ORNDCRBXLASE"/>
</dbReference>
<evidence type="ECO:0000256" key="5">
    <source>
        <dbReference type="ARBA" id="ARBA00034115"/>
    </source>
</evidence>
<dbReference type="InterPro" id="IPR029066">
    <property type="entry name" value="PLP-binding_barrel"/>
</dbReference>
<dbReference type="PANTHER" id="PTHR11482:SF6">
    <property type="entry name" value="ORNITHINE DECARBOXYLASE 1-RELATED"/>
    <property type="match status" value="1"/>
</dbReference>
<dbReference type="Pfam" id="PF02784">
    <property type="entry name" value="Orn_Arg_deC_N"/>
    <property type="match status" value="1"/>
</dbReference>
<evidence type="ECO:0000256" key="8">
    <source>
        <dbReference type="PIRSR" id="PIRSR600183-50"/>
    </source>
</evidence>
<evidence type="ECO:0000256" key="2">
    <source>
        <dbReference type="ARBA" id="ARBA00008872"/>
    </source>
</evidence>
<gene>
    <name evidence="12" type="ORF">SAMN05421779_10168</name>
</gene>
<dbReference type="InterPro" id="IPR009006">
    <property type="entry name" value="Ala_racemase/Decarboxylase_C"/>
</dbReference>
<reference evidence="12 13" key="1">
    <citation type="submission" date="2017-01" db="EMBL/GenBank/DDBJ databases">
        <authorList>
            <person name="Mah S.A."/>
            <person name="Swanson W.J."/>
            <person name="Moy G.W."/>
            <person name="Vacquier V.D."/>
        </authorList>
    </citation>
    <scope>NUCLEOTIDE SEQUENCE [LARGE SCALE GENOMIC DNA]</scope>
    <source>
        <strain evidence="12 13">DSM 11589</strain>
    </source>
</reference>
<comment type="similarity">
    <text evidence="2 9">Belongs to the Orn/Lys/Arg decarboxylase class-II family.</text>
</comment>
<dbReference type="EC" id="4.1.1.17" evidence="6"/>
<feature type="active site" description="Proton donor" evidence="8">
    <location>
        <position position="325"/>
    </location>
</feature>
<feature type="modified residue" description="N6-(pyridoxal phosphate)lysine" evidence="8">
    <location>
        <position position="49"/>
    </location>
</feature>
<dbReference type="SUPFAM" id="SSF50621">
    <property type="entry name" value="Alanine racemase C-terminal domain-like"/>
    <property type="match status" value="1"/>
</dbReference>
<evidence type="ECO:0000256" key="1">
    <source>
        <dbReference type="ARBA" id="ARBA00001933"/>
    </source>
</evidence>
<evidence type="ECO:0000256" key="3">
    <source>
        <dbReference type="ARBA" id="ARBA00022898"/>
    </source>
</evidence>
<dbReference type="Proteomes" id="UP000185678">
    <property type="component" value="Unassembled WGS sequence"/>
</dbReference>
<dbReference type="Gene3D" id="3.20.20.10">
    <property type="entry name" value="Alanine racemase"/>
    <property type="match status" value="1"/>
</dbReference>
<keyword evidence="3 8" id="KW-0663">Pyridoxal phosphate</keyword>
<dbReference type="PRINTS" id="PR01179">
    <property type="entry name" value="ODADCRBXLASE"/>
</dbReference>
<comment type="pathway">
    <text evidence="5">Amine and polyamine biosynthesis; putrescine biosynthesis via L-ornithine pathway; putrescine from L-ornithine: step 1/1.</text>
</comment>
<keyword evidence="4" id="KW-0456">Lyase</keyword>
<evidence type="ECO:0000256" key="9">
    <source>
        <dbReference type="RuleBase" id="RU003737"/>
    </source>
</evidence>
<dbReference type="Pfam" id="PF00278">
    <property type="entry name" value="Orn_DAP_Arg_deC"/>
    <property type="match status" value="1"/>
</dbReference>
<name>A0A1N7IHM8_9PROT</name>
<dbReference type="InterPro" id="IPR022644">
    <property type="entry name" value="De-COase2_N"/>
</dbReference>
<evidence type="ECO:0000259" key="10">
    <source>
        <dbReference type="Pfam" id="PF00278"/>
    </source>
</evidence>
<dbReference type="RefSeq" id="WP_076397960.1">
    <property type="nucleotide sequence ID" value="NZ_FTOA01000001.1"/>
</dbReference>
<dbReference type="Gene3D" id="2.40.37.10">
    <property type="entry name" value="Lyase, Ornithine Decarboxylase, Chain A, domain 1"/>
    <property type="match status" value="1"/>
</dbReference>
<evidence type="ECO:0000256" key="6">
    <source>
        <dbReference type="ARBA" id="ARBA00034138"/>
    </source>
</evidence>
<evidence type="ECO:0000256" key="7">
    <source>
        <dbReference type="ARBA" id="ARBA00049127"/>
    </source>
</evidence>
<dbReference type="PROSITE" id="PS00878">
    <property type="entry name" value="ODR_DC_2_1"/>
    <property type="match status" value="1"/>
</dbReference>
<feature type="domain" description="Orn/DAP/Arg decarboxylase 2 N-terminal" evidence="11">
    <location>
        <begin position="29"/>
        <end position="261"/>
    </location>
</feature>
<dbReference type="InterPro" id="IPR022643">
    <property type="entry name" value="De-COase2_C"/>
</dbReference>
<dbReference type="SUPFAM" id="SSF51419">
    <property type="entry name" value="PLP-binding barrel"/>
    <property type="match status" value="1"/>
</dbReference>
<evidence type="ECO:0000259" key="11">
    <source>
        <dbReference type="Pfam" id="PF02784"/>
    </source>
</evidence>
<dbReference type="InterPro" id="IPR002433">
    <property type="entry name" value="Orn_de-COase"/>
</dbReference>
<sequence>MTQLFASAQEVVDTLRPREPVHLVRPRVITTRTQAMLKAFPGDVLYAVKCNDHDLVIDALYQGGVRHFDTASIAEVRQISARYPGATCHFMHPVKSREAIAEAYYKFGVRSFVFDHQDELDKILEVTRNARDLTLVCRLDMPRGQAKMCLAGKFGTSIDEAVNLLQQVVATGCKSGLTFHVGSQCVDPSAFSYAIEQCGEVIRLSGVAIDVLDVGGGFPGEYTGEEPAFVAFVQAVTEACAAINLPKTCRLQCEPGRALVADGVSVIARVELRRDTALFLNDGTYGGLAELKYLGNCFPQRVLRPSGETAATGKRIGFDFYGPTCDSVDSMPGPHYLPSDVREGDWVEIGLIGAYSNSLRTGFNGFDGHGWVTVIDEDVMAPAIVYSLPTMRSAA</sequence>
<protein>
    <recommendedName>
        <fullName evidence="6">ornithine decarboxylase</fullName>
        <ecNumber evidence="6">4.1.1.17</ecNumber>
    </recommendedName>
</protein>
<dbReference type="GO" id="GO:0004586">
    <property type="term" value="F:ornithine decarboxylase activity"/>
    <property type="evidence" value="ECO:0007669"/>
    <property type="project" value="UniProtKB-EC"/>
</dbReference>
<dbReference type="InterPro" id="IPR000183">
    <property type="entry name" value="Orn/DAP/Arg_de-COase"/>
</dbReference>
<dbReference type="CDD" id="cd00622">
    <property type="entry name" value="PLPDE_III_ODC"/>
    <property type="match status" value="1"/>
</dbReference>
<comment type="catalytic activity">
    <reaction evidence="7">
        <text>L-ornithine + H(+) = putrescine + CO2</text>
        <dbReference type="Rhea" id="RHEA:22964"/>
        <dbReference type="ChEBI" id="CHEBI:15378"/>
        <dbReference type="ChEBI" id="CHEBI:16526"/>
        <dbReference type="ChEBI" id="CHEBI:46911"/>
        <dbReference type="ChEBI" id="CHEBI:326268"/>
        <dbReference type="EC" id="4.1.1.17"/>
    </reaction>
</comment>
<dbReference type="STRING" id="80876.SAMN05421779_10168"/>
<evidence type="ECO:0000256" key="4">
    <source>
        <dbReference type="ARBA" id="ARBA00023239"/>
    </source>
</evidence>
<feature type="domain" description="Orn/DAP/Arg decarboxylase 2 C-terminal" evidence="10">
    <location>
        <begin position="265"/>
        <end position="348"/>
    </location>
</feature>
<dbReference type="AlphaFoldDB" id="A0A1N7IHM8"/>
<evidence type="ECO:0000313" key="13">
    <source>
        <dbReference type="Proteomes" id="UP000185678"/>
    </source>
</evidence>
<proteinExistence type="inferred from homology"/>
<evidence type="ECO:0000313" key="12">
    <source>
        <dbReference type="EMBL" id="SIS36614.1"/>
    </source>
</evidence>
<accession>A0A1N7IHM8</accession>